<dbReference type="AlphaFoldDB" id="A0A024GV69"/>
<sequence>MKSLILLQFLSSLCLIASAQHEDINVAGVTLLKNSSALAIKTKALQHNAIALIGNNVAVQKNSQIKKESNEQAEDVNVAGVTILKDSSALAIKNKALQHNAIAFIGNNVAMQKQSEIEKESAEQVPAGVELLPNDRDVLIMPQEVDSE</sequence>
<organism evidence="2 3">
    <name type="scientific">Albugo candida</name>
    <dbReference type="NCBI Taxonomy" id="65357"/>
    <lineage>
        <taxon>Eukaryota</taxon>
        <taxon>Sar</taxon>
        <taxon>Stramenopiles</taxon>
        <taxon>Oomycota</taxon>
        <taxon>Peronosporomycetes</taxon>
        <taxon>Albuginales</taxon>
        <taxon>Albuginaceae</taxon>
        <taxon>Albugo</taxon>
    </lineage>
</organism>
<dbReference type="EMBL" id="CAIX01000893">
    <property type="protein sequence ID" value="CCI50647.1"/>
    <property type="molecule type" value="Genomic_DNA"/>
</dbReference>
<keyword evidence="3" id="KW-1185">Reference proteome</keyword>
<feature type="chain" id="PRO_5001532672" description="Organic solvent tolerance-like N-terminal domain-containing protein" evidence="1">
    <location>
        <begin position="20"/>
        <end position="148"/>
    </location>
</feature>
<proteinExistence type="predicted"/>
<reference evidence="2 3" key="1">
    <citation type="submission" date="2012-05" db="EMBL/GenBank/DDBJ databases">
        <title>Recombination and specialization in a pathogen metapopulation.</title>
        <authorList>
            <person name="Gardiner A."/>
            <person name="Kemen E."/>
            <person name="Schultz-Larsen T."/>
            <person name="MacLean D."/>
            <person name="Van Oosterhout C."/>
            <person name="Jones J.D.G."/>
        </authorList>
    </citation>
    <scope>NUCLEOTIDE SEQUENCE [LARGE SCALE GENOMIC DNA]</scope>
    <source>
        <strain evidence="2 3">Ac Nc2</strain>
    </source>
</reference>
<name>A0A024GV69_9STRA</name>
<evidence type="ECO:0000313" key="2">
    <source>
        <dbReference type="EMBL" id="CCI50647.1"/>
    </source>
</evidence>
<evidence type="ECO:0000256" key="1">
    <source>
        <dbReference type="SAM" id="SignalP"/>
    </source>
</evidence>
<evidence type="ECO:0008006" key="4">
    <source>
        <dbReference type="Google" id="ProtNLM"/>
    </source>
</evidence>
<gene>
    <name evidence="2" type="ORF">BN9_126570</name>
</gene>
<comment type="caution">
    <text evidence="2">The sequence shown here is derived from an EMBL/GenBank/DDBJ whole genome shotgun (WGS) entry which is preliminary data.</text>
</comment>
<protein>
    <recommendedName>
        <fullName evidence="4">Organic solvent tolerance-like N-terminal domain-containing protein</fullName>
    </recommendedName>
</protein>
<feature type="signal peptide" evidence="1">
    <location>
        <begin position="1"/>
        <end position="19"/>
    </location>
</feature>
<accession>A0A024GV69</accession>
<dbReference type="InParanoid" id="A0A024GV69"/>
<keyword evidence="1" id="KW-0732">Signal</keyword>
<dbReference type="Proteomes" id="UP000053237">
    <property type="component" value="Unassembled WGS sequence"/>
</dbReference>
<evidence type="ECO:0000313" key="3">
    <source>
        <dbReference type="Proteomes" id="UP000053237"/>
    </source>
</evidence>